<dbReference type="EMBL" id="WBSL01000001">
    <property type="protein sequence ID" value="MPY65647.1"/>
    <property type="molecule type" value="Genomic_DNA"/>
</dbReference>
<dbReference type="AlphaFoldDB" id="A0A7X1NTN5"/>
<comment type="caution">
    <text evidence="2">The sequence shown here is derived from an EMBL/GenBank/DDBJ whole genome shotgun (WGS) entry which is preliminary data.</text>
</comment>
<accession>A0A7X1NTN5</accession>
<dbReference type="SUPFAM" id="SSF46785">
    <property type="entry name" value="Winged helix' DNA-binding domain"/>
    <property type="match status" value="1"/>
</dbReference>
<evidence type="ECO:0000313" key="2">
    <source>
        <dbReference type="EMBL" id="MPY65647.1"/>
    </source>
</evidence>
<dbReference type="Proteomes" id="UP000484842">
    <property type="component" value="Unassembled WGS sequence"/>
</dbReference>
<dbReference type="RefSeq" id="WP_152868764.1">
    <property type="nucleotide sequence ID" value="NZ_WBSL01000001.1"/>
</dbReference>
<dbReference type="InterPro" id="IPR036390">
    <property type="entry name" value="WH_DNA-bd_sf"/>
</dbReference>
<organism evidence="2 3">
    <name type="scientific">Deinococcus terrestris</name>
    <dbReference type="NCBI Taxonomy" id="2651870"/>
    <lineage>
        <taxon>Bacteria</taxon>
        <taxon>Thermotogati</taxon>
        <taxon>Deinococcota</taxon>
        <taxon>Deinococci</taxon>
        <taxon>Deinococcales</taxon>
        <taxon>Deinococcaceae</taxon>
        <taxon>Deinococcus</taxon>
    </lineage>
</organism>
<name>A0A7X1NTN5_9DEIO</name>
<sequence>MLHTIAGLENVGELITTARIAAELSLPRQNIRGYLLALREHGLVHCPHRAPHHPHPPHRRRVAGARRGTRPRGS</sequence>
<gene>
    <name evidence="2" type="ORF">F8S09_02915</name>
</gene>
<feature type="region of interest" description="Disordered" evidence="1">
    <location>
        <begin position="48"/>
        <end position="74"/>
    </location>
</feature>
<protein>
    <submittedName>
        <fullName evidence="2">Uncharacterized protein</fullName>
    </submittedName>
</protein>
<evidence type="ECO:0000313" key="3">
    <source>
        <dbReference type="Proteomes" id="UP000484842"/>
    </source>
</evidence>
<proteinExistence type="predicted"/>
<evidence type="ECO:0000256" key="1">
    <source>
        <dbReference type="SAM" id="MobiDB-lite"/>
    </source>
</evidence>
<reference evidence="2 3" key="1">
    <citation type="submission" date="2019-10" db="EMBL/GenBank/DDBJ databases">
        <title>Deinococcus sp. isolated from soil.</title>
        <authorList>
            <person name="Li Y."/>
            <person name="Wang J."/>
        </authorList>
    </citation>
    <scope>NUCLEOTIDE SEQUENCE [LARGE SCALE GENOMIC DNA]</scope>
    <source>
        <strain evidence="2 3">SDU3-2</strain>
    </source>
</reference>
<keyword evidence="3" id="KW-1185">Reference proteome</keyword>